<dbReference type="AlphaFoldDB" id="A0A918EAU6"/>
<organism evidence="1 2">
    <name type="scientific">Nonomuraea glycinis</name>
    <dbReference type="NCBI Taxonomy" id="2047744"/>
    <lineage>
        <taxon>Bacteria</taxon>
        <taxon>Bacillati</taxon>
        <taxon>Actinomycetota</taxon>
        <taxon>Actinomycetes</taxon>
        <taxon>Streptosporangiales</taxon>
        <taxon>Streptosporangiaceae</taxon>
        <taxon>Nonomuraea</taxon>
    </lineage>
</organism>
<sequence length="156" mass="16576">MCHFALNRGGEACVPPHMTTYSRLTAFALLVGLVAACAPGGDENVAAGSNQAPAVPLTVEDLSSQVGCEPRMQVDASDLRTGYCKTDAGEFFVNTFTSEEGKNAWMDQAPEYKPHLVGPLWTVLGDLKVLKQLQGPLKGDLHLKDHRVTPTPAAAG</sequence>
<proteinExistence type="predicted"/>
<comment type="caution">
    <text evidence="1">The sequence shown here is derived from an EMBL/GenBank/DDBJ whole genome shotgun (WGS) entry which is preliminary data.</text>
</comment>
<accession>A0A918EAU6</accession>
<gene>
    <name evidence="1" type="ORF">GCM10012278_78910</name>
</gene>
<evidence type="ECO:0000313" key="2">
    <source>
        <dbReference type="Proteomes" id="UP000660745"/>
    </source>
</evidence>
<keyword evidence="2" id="KW-1185">Reference proteome</keyword>
<reference evidence="1" key="2">
    <citation type="submission" date="2020-09" db="EMBL/GenBank/DDBJ databases">
        <authorList>
            <person name="Sun Q."/>
            <person name="Zhou Y."/>
        </authorList>
    </citation>
    <scope>NUCLEOTIDE SEQUENCE</scope>
    <source>
        <strain evidence="1">CGMCC 4.7430</strain>
    </source>
</reference>
<dbReference type="EMBL" id="BMNK01000020">
    <property type="protein sequence ID" value="GGP16176.1"/>
    <property type="molecule type" value="Genomic_DNA"/>
</dbReference>
<protein>
    <recommendedName>
        <fullName evidence="3">Lipoprotein</fullName>
    </recommendedName>
</protein>
<evidence type="ECO:0000313" key="1">
    <source>
        <dbReference type="EMBL" id="GGP16176.1"/>
    </source>
</evidence>
<evidence type="ECO:0008006" key="3">
    <source>
        <dbReference type="Google" id="ProtNLM"/>
    </source>
</evidence>
<name>A0A918EAU6_9ACTN</name>
<dbReference type="Proteomes" id="UP000660745">
    <property type="component" value="Unassembled WGS sequence"/>
</dbReference>
<reference evidence="1" key="1">
    <citation type="journal article" date="2014" name="Int. J. Syst. Evol. Microbiol.">
        <title>Complete genome sequence of Corynebacterium casei LMG S-19264T (=DSM 44701T), isolated from a smear-ripened cheese.</title>
        <authorList>
            <consortium name="US DOE Joint Genome Institute (JGI-PGF)"/>
            <person name="Walter F."/>
            <person name="Albersmeier A."/>
            <person name="Kalinowski J."/>
            <person name="Ruckert C."/>
        </authorList>
    </citation>
    <scope>NUCLEOTIDE SEQUENCE</scope>
    <source>
        <strain evidence="1">CGMCC 4.7430</strain>
    </source>
</reference>